<feature type="region of interest" description="Disordered" evidence="2">
    <location>
        <begin position="95"/>
        <end position="121"/>
    </location>
</feature>
<dbReference type="EnsemblMetazoa" id="GMOY003406-RA">
    <property type="protein sequence ID" value="GMOY003406-PA"/>
    <property type="gene ID" value="GMOY003406"/>
</dbReference>
<evidence type="ECO:0000313" key="4">
    <source>
        <dbReference type="Proteomes" id="UP000092444"/>
    </source>
</evidence>
<name>A0A1B0FHW0_GLOMM</name>
<keyword evidence="1" id="KW-0175">Coiled coil</keyword>
<feature type="compositionally biased region" description="Low complexity" evidence="2">
    <location>
        <begin position="106"/>
        <end position="121"/>
    </location>
</feature>
<evidence type="ECO:0000256" key="2">
    <source>
        <dbReference type="SAM" id="MobiDB-lite"/>
    </source>
</evidence>
<accession>A0A1B0FHW0</accession>
<proteinExistence type="predicted"/>
<protein>
    <submittedName>
        <fullName evidence="3">Uncharacterized protein</fullName>
    </submittedName>
</protein>
<dbReference type="PhylomeDB" id="A0A1B0FHW0"/>
<keyword evidence="4" id="KW-1185">Reference proteome</keyword>
<dbReference type="VEuPathDB" id="VectorBase:GMOY003406"/>
<feature type="coiled-coil region" evidence="1">
    <location>
        <begin position="376"/>
        <end position="410"/>
    </location>
</feature>
<dbReference type="AlphaFoldDB" id="A0A1B0FHW0"/>
<organism evidence="3 4">
    <name type="scientific">Glossina morsitans morsitans</name>
    <name type="common">Savannah tsetse fly</name>
    <dbReference type="NCBI Taxonomy" id="37546"/>
    <lineage>
        <taxon>Eukaryota</taxon>
        <taxon>Metazoa</taxon>
        <taxon>Ecdysozoa</taxon>
        <taxon>Arthropoda</taxon>
        <taxon>Hexapoda</taxon>
        <taxon>Insecta</taxon>
        <taxon>Pterygota</taxon>
        <taxon>Neoptera</taxon>
        <taxon>Endopterygota</taxon>
        <taxon>Diptera</taxon>
        <taxon>Brachycera</taxon>
        <taxon>Muscomorpha</taxon>
        <taxon>Hippoboscoidea</taxon>
        <taxon>Glossinidae</taxon>
        <taxon>Glossina</taxon>
    </lineage>
</organism>
<dbReference type="EMBL" id="CCAG010013372">
    <property type="status" value="NOT_ANNOTATED_CDS"/>
    <property type="molecule type" value="Genomic_DNA"/>
</dbReference>
<evidence type="ECO:0000256" key="1">
    <source>
        <dbReference type="SAM" id="Coils"/>
    </source>
</evidence>
<evidence type="ECO:0000313" key="3">
    <source>
        <dbReference type="EnsemblMetazoa" id="GMOY003406-PA"/>
    </source>
</evidence>
<dbReference type="Proteomes" id="UP000092444">
    <property type="component" value="Unassembled WGS sequence"/>
</dbReference>
<sequence length="442" mass="50508">MQQINFKSKSFNSVSNSASFTIYSRSPSLRQQLTVDARLQADHHHPPNNLNQSDEIDAQLRNECVGYQQLGSNPDSQEYQSLQSLEEYVSLPSTISTVPSTDNHSHCSNSNNNNAYESPSSTLHSRLGETLTCYASASSNILIVLKSPTNIRTSSGLQVSENCPCMHDACDSLINASSPLDEVSLNCYEKYLNYDLLTDDTKKICLHINKIFSEYLQDANSDVKNKSELKQTFEDSVAINLEKLEAEVTERLERLRRKINIDHRPAKKDELLNFRKNFHSFIKVASHDEKFDVQDLSFEGKLHKRMFDLIDASMQTNSQSQMYVLSDSWIPDRPHSRLFGVNDSKIDNSNGNNGEADLNMVELEEKQELDVAPVKISRRQDEIEELKKQLARMEMEMQQKFQHNNELVQELRDDLNNAVFKVTKSDLHAFLLRTLKFLSGKF</sequence>
<reference evidence="3" key="1">
    <citation type="submission" date="2020-05" db="UniProtKB">
        <authorList>
            <consortium name="EnsemblMetazoa"/>
        </authorList>
    </citation>
    <scope>IDENTIFICATION</scope>
    <source>
        <strain evidence="3">Yale</strain>
    </source>
</reference>